<organism evidence="4">
    <name type="scientific">Fagus sylvatica</name>
    <name type="common">Beechnut</name>
    <dbReference type="NCBI Taxonomy" id="28930"/>
    <lineage>
        <taxon>Eukaryota</taxon>
        <taxon>Viridiplantae</taxon>
        <taxon>Streptophyta</taxon>
        <taxon>Embryophyta</taxon>
        <taxon>Tracheophyta</taxon>
        <taxon>Spermatophyta</taxon>
        <taxon>Magnoliopsida</taxon>
        <taxon>eudicotyledons</taxon>
        <taxon>Gunneridae</taxon>
        <taxon>Pentapetalae</taxon>
        <taxon>rosids</taxon>
        <taxon>fabids</taxon>
        <taxon>Fagales</taxon>
        <taxon>Fagaceae</taxon>
        <taxon>Fagus</taxon>
    </lineage>
</organism>
<dbReference type="InterPro" id="IPR004332">
    <property type="entry name" value="Transposase_MuDR"/>
</dbReference>
<dbReference type="PANTHER" id="PTHR31973">
    <property type="entry name" value="POLYPROTEIN, PUTATIVE-RELATED"/>
    <property type="match status" value="1"/>
</dbReference>
<dbReference type="EMBL" id="OIVN01001771">
    <property type="protein sequence ID" value="SPC97445.1"/>
    <property type="molecule type" value="Genomic_DNA"/>
</dbReference>
<sequence length="514" mass="57444">MTNLLFEIEIHSGGIFVRNPELVYLGGKVSTYCKIDPDRLSYFEIQDMVAECGSPSTSLVYYLIPEGITLYVEGGVEPLQVVGQSDFGGVVDEGDEGDELEGDYFSTGDELEGDELNEGDEGDVFEGDELNELVSYDWMNDGLEGADFADDIFGGNEDEDDNEVVGNGGNTASDAQSSMQLSDAQPSMQPEVGSNEGNNAQPEVGNNRQPEVRNNAQPEVGNNAQPAMGIDRIRDYEIHTGAISDDEDPRDRALEFNQQTDMRKPDLVLGMKFPNSRVFREALREYVVNKVVDIKFKLNEKTKISVHYKNDCGWRLYASVVPGELTFQIKTFQSVCTCGKSFQHSQVSSSYVARKYLQDFGKNPKWEVAGVQHHVRQDISVELSRNQVYRAKRKAREMLEGDEKLQYAALWDYAAMIRKTNVGSKVYIKCDCSEDGGQPRFLRMYVRYHAQKVGFLAGCRPIIGLDGCHLKDRFGGQLLAATARDGNDNIFPVAVVVVEQECKDSWNLVLETFF</sequence>
<feature type="compositionally biased region" description="Polar residues" evidence="1">
    <location>
        <begin position="195"/>
        <end position="225"/>
    </location>
</feature>
<feature type="compositionally biased region" description="Polar residues" evidence="1">
    <location>
        <begin position="170"/>
        <end position="188"/>
    </location>
</feature>
<protein>
    <submittedName>
        <fullName evidence="4">Uncharacterized protein</fullName>
    </submittedName>
</protein>
<evidence type="ECO:0000313" key="4">
    <source>
        <dbReference type="EMBL" id="SPC97445.1"/>
    </source>
</evidence>
<dbReference type="Pfam" id="PF26130">
    <property type="entry name" value="PB1-like"/>
    <property type="match status" value="1"/>
</dbReference>
<name>A0A2N9GD73_FAGSY</name>
<feature type="region of interest" description="Disordered" evidence="1">
    <location>
        <begin position="149"/>
        <end position="230"/>
    </location>
</feature>
<dbReference type="InterPro" id="IPR058594">
    <property type="entry name" value="PB1-like_dom_pln"/>
</dbReference>
<accession>A0A2N9GD73</accession>
<dbReference type="PANTHER" id="PTHR31973:SF187">
    <property type="entry name" value="MUTATOR TRANSPOSASE MUDRA PROTEIN"/>
    <property type="match status" value="1"/>
</dbReference>
<proteinExistence type="predicted"/>
<evidence type="ECO:0000256" key="1">
    <source>
        <dbReference type="SAM" id="MobiDB-lite"/>
    </source>
</evidence>
<dbReference type="Pfam" id="PF03108">
    <property type="entry name" value="DBD_Tnp_Mut"/>
    <property type="match status" value="1"/>
</dbReference>
<gene>
    <name evidence="4" type="ORF">FSB_LOCUS25327</name>
</gene>
<reference evidence="4" key="1">
    <citation type="submission" date="2018-02" db="EMBL/GenBank/DDBJ databases">
        <authorList>
            <person name="Cohen D.B."/>
            <person name="Kent A.D."/>
        </authorList>
    </citation>
    <scope>NUCLEOTIDE SEQUENCE</scope>
</reference>
<feature type="domain" description="Transposase MuDR plant" evidence="2">
    <location>
        <begin position="267"/>
        <end position="329"/>
    </location>
</feature>
<evidence type="ECO:0000259" key="3">
    <source>
        <dbReference type="Pfam" id="PF26130"/>
    </source>
</evidence>
<feature type="domain" description="PB1-like" evidence="3">
    <location>
        <begin position="6"/>
        <end position="68"/>
    </location>
</feature>
<dbReference type="AlphaFoldDB" id="A0A2N9GD73"/>
<evidence type="ECO:0000259" key="2">
    <source>
        <dbReference type="Pfam" id="PF03108"/>
    </source>
</evidence>